<dbReference type="AlphaFoldDB" id="A0A199V4C0"/>
<dbReference type="PANTHER" id="PTHR28570">
    <property type="entry name" value="ASPARTYL AMINOPEPTIDASE"/>
    <property type="match status" value="1"/>
</dbReference>
<dbReference type="Proteomes" id="UP000092600">
    <property type="component" value="Unassembled WGS sequence"/>
</dbReference>
<dbReference type="InterPro" id="IPR023358">
    <property type="entry name" value="Peptidase_M18_dom2"/>
</dbReference>
<dbReference type="GO" id="GO:0008237">
    <property type="term" value="F:metallopeptidase activity"/>
    <property type="evidence" value="ECO:0007669"/>
    <property type="project" value="UniProtKB-KW"/>
</dbReference>
<dbReference type="PRINTS" id="PR00932">
    <property type="entry name" value="AMINO1PTASE"/>
</dbReference>
<evidence type="ECO:0000256" key="6">
    <source>
        <dbReference type="ARBA" id="ARBA00022801"/>
    </source>
</evidence>
<dbReference type="PANTHER" id="PTHR28570:SF16">
    <property type="entry name" value="ASPARTYL AMINOPEPTIDASE-RELATED"/>
    <property type="match status" value="1"/>
</dbReference>
<dbReference type="InterPro" id="IPR001948">
    <property type="entry name" value="Peptidase_M18"/>
</dbReference>
<evidence type="ECO:0000256" key="1">
    <source>
        <dbReference type="ARBA" id="ARBA00001947"/>
    </source>
</evidence>
<name>A0A199V4C0_ANACO</name>
<dbReference type="NCBIfam" id="NF002759">
    <property type="entry name" value="PRK02813.1"/>
    <property type="match status" value="1"/>
</dbReference>
<comment type="similarity">
    <text evidence="2 9">Belongs to the peptidase M18 family.</text>
</comment>
<keyword evidence="3 9" id="KW-0031">Aminopeptidase</keyword>
<comment type="caution">
    <text evidence="10">The sequence shown here is derived from an EMBL/GenBank/DDBJ whole genome shotgun (WGS) entry which is preliminary data.</text>
</comment>
<keyword evidence="6 9" id="KW-0378">Hydrolase</keyword>
<accession>A0A199V4C0</accession>
<evidence type="ECO:0000256" key="8">
    <source>
        <dbReference type="ARBA" id="ARBA00023049"/>
    </source>
</evidence>
<evidence type="ECO:0000256" key="4">
    <source>
        <dbReference type="ARBA" id="ARBA00022670"/>
    </source>
</evidence>
<sequence>MSATVDPVAVDLVDFLNASPTAFHAVEEAKRRLEKAGFKQVSEREDWKLEIGGKYFFTRNHSTIIAFAVGKKYVAGNGFHIVGAHTDSPCLKVKPISKVSKGGYLEVGVQTYGGGLWHTWFDRDLTLAGRVIIREKKGGEISYSHKLVRIQEPIVRIPTLAIHLDRSVNEGFKFNTHSQLVPVLATAIKLIANEASCEPDAICDFELQLCDTQPSIIGGAAKEFIFSGRVDNLCMSFCSLKALIDSTPPESSLDEESGVRMVALFDHEEVGSDSAQGAGSPAMLDALSRITQFFSSSDSKLLEKAIQKSFVVSADMAHALHPNYMDKHEENHQPKLHGGLVIKHNANQRYATNAVTSFIFREIAERHQLPIQDFVVRNDMPCGSTIGPILASGVGIRTVDVGAPQLSMHSIREMCAVDDVRHSYEHFKAYFDEYTELDAKIKVDF</sequence>
<dbReference type="SUPFAM" id="SSF53187">
    <property type="entry name" value="Zn-dependent exopeptidases"/>
    <property type="match status" value="1"/>
</dbReference>
<evidence type="ECO:0000256" key="2">
    <source>
        <dbReference type="ARBA" id="ARBA00008290"/>
    </source>
</evidence>
<dbReference type="Gene3D" id="2.30.250.10">
    <property type="entry name" value="Aminopeptidase i, Domain 2"/>
    <property type="match status" value="1"/>
</dbReference>
<dbReference type="Pfam" id="PF02127">
    <property type="entry name" value="Peptidase_M18"/>
    <property type="match status" value="1"/>
</dbReference>
<dbReference type="Gene3D" id="3.40.630.10">
    <property type="entry name" value="Zn peptidases"/>
    <property type="match status" value="1"/>
</dbReference>
<dbReference type="CDD" id="cd05658">
    <property type="entry name" value="M18_DAP"/>
    <property type="match status" value="1"/>
</dbReference>
<dbReference type="GO" id="GO:0008270">
    <property type="term" value="F:zinc ion binding"/>
    <property type="evidence" value="ECO:0007669"/>
    <property type="project" value="InterPro"/>
</dbReference>
<gene>
    <name evidence="10" type="ORF">ACMD2_00790</name>
</gene>
<organism evidence="10 11">
    <name type="scientific">Ananas comosus</name>
    <name type="common">Pineapple</name>
    <name type="synonym">Ananas ananas</name>
    <dbReference type="NCBI Taxonomy" id="4615"/>
    <lineage>
        <taxon>Eukaryota</taxon>
        <taxon>Viridiplantae</taxon>
        <taxon>Streptophyta</taxon>
        <taxon>Embryophyta</taxon>
        <taxon>Tracheophyta</taxon>
        <taxon>Spermatophyta</taxon>
        <taxon>Magnoliopsida</taxon>
        <taxon>Liliopsida</taxon>
        <taxon>Poales</taxon>
        <taxon>Bromeliaceae</taxon>
        <taxon>Bromelioideae</taxon>
        <taxon>Ananas</taxon>
    </lineage>
</organism>
<dbReference type="STRING" id="4615.A0A199V4C0"/>
<dbReference type="SUPFAM" id="SSF101821">
    <property type="entry name" value="Aminopeptidase/glucanase lid domain"/>
    <property type="match status" value="1"/>
</dbReference>
<comment type="cofactor">
    <cofactor evidence="1">
        <name>Zn(2+)</name>
        <dbReference type="ChEBI" id="CHEBI:29105"/>
    </cofactor>
</comment>
<dbReference type="FunFam" id="2.30.250.10:FF:000001">
    <property type="entry name" value="Aspartyl aminopeptidase 1"/>
    <property type="match status" value="1"/>
</dbReference>
<reference evidence="10 11" key="1">
    <citation type="journal article" date="2016" name="DNA Res.">
        <title>The draft genome of MD-2 pineapple using hybrid error correction of long reads.</title>
        <authorList>
            <person name="Redwan R.M."/>
            <person name="Saidin A."/>
            <person name="Kumar S.V."/>
        </authorList>
    </citation>
    <scope>NUCLEOTIDE SEQUENCE [LARGE SCALE GENOMIC DNA]</scope>
    <source>
        <strain evidence="11">cv. MD2</strain>
        <tissue evidence="10">Leaf</tissue>
    </source>
</reference>
<evidence type="ECO:0000256" key="9">
    <source>
        <dbReference type="RuleBase" id="RU004386"/>
    </source>
</evidence>
<keyword evidence="7 9" id="KW-0862">Zinc</keyword>
<keyword evidence="8 9" id="KW-0482">Metalloprotease</keyword>
<dbReference type="FunFam" id="3.40.630.10:FF:000003">
    <property type="entry name" value="Probable aspartyl aminopeptidase"/>
    <property type="match status" value="1"/>
</dbReference>
<evidence type="ECO:0000256" key="5">
    <source>
        <dbReference type="ARBA" id="ARBA00022723"/>
    </source>
</evidence>
<proteinExistence type="inferred from homology"/>
<evidence type="ECO:0000256" key="3">
    <source>
        <dbReference type="ARBA" id="ARBA00022438"/>
    </source>
</evidence>
<evidence type="ECO:0000313" key="11">
    <source>
        <dbReference type="Proteomes" id="UP000092600"/>
    </source>
</evidence>
<keyword evidence="4 9" id="KW-0645">Protease</keyword>
<dbReference type="EMBL" id="LSRQ01003333">
    <property type="protein sequence ID" value="OAY71741.1"/>
    <property type="molecule type" value="Genomic_DNA"/>
</dbReference>
<keyword evidence="5 9" id="KW-0479">Metal-binding</keyword>
<dbReference type="GO" id="GO:0006508">
    <property type="term" value="P:proteolysis"/>
    <property type="evidence" value="ECO:0007669"/>
    <property type="project" value="UniProtKB-KW"/>
</dbReference>
<dbReference type="GO" id="GO:0005737">
    <property type="term" value="C:cytoplasm"/>
    <property type="evidence" value="ECO:0007669"/>
    <property type="project" value="UniProtKB-ARBA"/>
</dbReference>
<dbReference type="GO" id="GO:0004177">
    <property type="term" value="F:aminopeptidase activity"/>
    <property type="evidence" value="ECO:0007669"/>
    <property type="project" value="UniProtKB-KW"/>
</dbReference>
<evidence type="ECO:0000313" key="10">
    <source>
        <dbReference type="EMBL" id="OAY71741.1"/>
    </source>
</evidence>
<evidence type="ECO:0000256" key="7">
    <source>
        <dbReference type="ARBA" id="ARBA00022833"/>
    </source>
</evidence>
<protein>
    <submittedName>
        <fullName evidence="10">Putative aspartyl aminopeptidase</fullName>
    </submittedName>
</protein>